<dbReference type="GO" id="GO:0008703">
    <property type="term" value="F:5-amino-6-(5-phosphoribosylamino)uracil reductase activity"/>
    <property type="evidence" value="ECO:0007669"/>
    <property type="project" value="InterPro"/>
</dbReference>
<comment type="caution">
    <text evidence="2">The sequence shown here is derived from an EMBL/GenBank/DDBJ whole genome shotgun (WGS) entry which is preliminary data.</text>
</comment>
<dbReference type="SUPFAM" id="SSF53597">
    <property type="entry name" value="Dihydrofolate reductase-like"/>
    <property type="match status" value="1"/>
</dbReference>
<proteinExistence type="predicted"/>
<dbReference type="EMBL" id="BSFP01000026">
    <property type="protein sequence ID" value="GLL02845.1"/>
    <property type="molecule type" value="Genomic_DNA"/>
</dbReference>
<dbReference type="Proteomes" id="UP001143480">
    <property type="component" value="Unassembled WGS sequence"/>
</dbReference>
<evidence type="ECO:0000313" key="3">
    <source>
        <dbReference type="Proteomes" id="UP001143480"/>
    </source>
</evidence>
<sequence>MRRLILQMQMSVDGFVSAHAADAPWQVWNWGPDWTWDARLRQDFNATFQAIDTILLSRKMAEEGYLDHWARTAEQHRDDPDWAFAARIGEVRKVVATSRPIEPRWPRTTVRRGALPDTVHALKREDGRDIICFGGAGFAGALIAEHLVDELQLYVNPAAVGAGEAIFAGHYPLTHLDSRAYDCGVVIHRYAMRQV</sequence>
<dbReference type="Gene3D" id="3.40.430.10">
    <property type="entry name" value="Dihydrofolate Reductase, subunit A"/>
    <property type="match status" value="1"/>
</dbReference>
<dbReference type="AlphaFoldDB" id="A0A9W6NMB3"/>
<reference evidence="2" key="1">
    <citation type="journal article" date="2014" name="Int. J. Syst. Evol. Microbiol.">
        <title>Complete genome sequence of Corynebacterium casei LMG S-19264T (=DSM 44701T), isolated from a smear-ripened cheese.</title>
        <authorList>
            <consortium name="US DOE Joint Genome Institute (JGI-PGF)"/>
            <person name="Walter F."/>
            <person name="Albersmeier A."/>
            <person name="Kalinowski J."/>
            <person name="Ruckert C."/>
        </authorList>
    </citation>
    <scope>NUCLEOTIDE SEQUENCE</scope>
    <source>
        <strain evidence="2">VKM Ac-1321</strain>
    </source>
</reference>
<accession>A0A9W6NMB3</accession>
<dbReference type="InterPro" id="IPR050765">
    <property type="entry name" value="Riboflavin_Biosynth_HTPR"/>
</dbReference>
<evidence type="ECO:0000259" key="1">
    <source>
        <dbReference type="Pfam" id="PF01872"/>
    </source>
</evidence>
<dbReference type="InterPro" id="IPR024072">
    <property type="entry name" value="DHFR-like_dom_sf"/>
</dbReference>
<keyword evidence="3" id="KW-1185">Reference proteome</keyword>
<gene>
    <name evidence="2" type="ORF">GCM10017581_045870</name>
</gene>
<name>A0A9W6NMB3_9ACTN</name>
<dbReference type="InterPro" id="IPR002734">
    <property type="entry name" value="RibDG_C"/>
</dbReference>
<organism evidence="2 3">
    <name type="scientific">Dactylosporangium matsuzakiense</name>
    <dbReference type="NCBI Taxonomy" id="53360"/>
    <lineage>
        <taxon>Bacteria</taxon>
        <taxon>Bacillati</taxon>
        <taxon>Actinomycetota</taxon>
        <taxon>Actinomycetes</taxon>
        <taxon>Micromonosporales</taxon>
        <taxon>Micromonosporaceae</taxon>
        <taxon>Dactylosporangium</taxon>
    </lineage>
</organism>
<dbReference type="RefSeq" id="WP_306425225.1">
    <property type="nucleotide sequence ID" value="NZ_BSFP01000026.1"/>
</dbReference>
<evidence type="ECO:0000313" key="2">
    <source>
        <dbReference type="EMBL" id="GLL02845.1"/>
    </source>
</evidence>
<reference evidence="2" key="2">
    <citation type="submission" date="2023-01" db="EMBL/GenBank/DDBJ databases">
        <authorList>
            <person name="Sun Q."/>
            <person name="Evtushenko L."/>
        </authorList>
    </citation>
    <scope>NUCLEOTIDE SEQUENCE</scope>
    <source>
        <strain evidence="2">VKM Ac-1321</strain>
    </source>
</reference>
<protein>
    <submittedName>
        <fullName evidence="2">Deaminase</fullName>
    </submittedName>
</protein>
<feature type="domain" description="Bacterial bifunctional deaminase-reductase C-terminal" evidence="1">
    <location>
        <begin position="4"/>
        <end position="186"/>
    </location>
</feature>
<dbReference type="PANTHER" id="PTHR38011">
    <property type="entry name" value="DIHYDROFOLATE REDUCTASE FAMILY PROTEIN (AFU_ORTHOLOGUE AFUA_8G06820)"/>
    <property type="match status" value="1"/>
</dbReference>
<dbReference type="GO" id="GO:0009231">
    <property type="term" value="P:riboflavin biosynthetic process"/>
    <property type="evidence" value="ECO:0007669"/>
    <property type="project" value="InterPro"/>
</dbReference>
<dbReference type="PANTHER" id="PTHR38011:SF11">
    <property type="entry name" value="2,5-DIAMINO-6-RIBOSYLAMINO-4(3H)-PYRIMIDINONE 5'-PHOSPHATE REDUCTASE"/>
    <property type="match status" value="1"/>
</dbReference>
<dbReference type="Pfam" id="PF01872">
    <property type="entry name" value="RibD_C"/>
    <property type="match status" value="1"/>
</dbReference>